<dbReference type="AlphaFoldDB" id="A4CGR3"/>
<dbReference type="PROSITE" id="PS51257">
    <property type="entry name" value="PROKAR_LIPOPROTEIN"/>
    <property type="match status" value="1"/>
</dbReference>
<feature type="signal peptide" evidence="1">
    <location>
        <begin position="1"/>
        <end position="17"/>
    </location>
</feature>
<dbReference type="OrthoDB" id="1415436at2"/>
<keyword evidence="3" id="KW-1185">Reference proteome</keyword>
<gene>
    <name evidence="2" type="ordered locus">RB2501_04465</name>
</gene>
<dbReference type="SUPFAM" id="SSF54427">
    <property type="entry name" value="NTF2-like"/>
    <property type="match status" value="1"/>
</dbReference>
<proteinExistence type="predicted"/>
<dbReference type="RefSeq" id="WP_012813816.1">
    <property type="nucleotide sequence ID" value="NC_013222.1"/>
</dbReference>
<evidence type="ECO:0000313" key="3">
    <source>
        <dbReference type="Proteomes" id="UP000009049"/>
    </source>
</evidence>
<dbReference type="eggNOG" id="COG3631">
    <property type="taxonomic scope" value="Bacteria"/>
</dbReference>
<dbReference type="Gene3D" id="3.10.450.50">
    <property type="match status" value="1"/>
</dbReference>
<protein>
    <submittedName>
        <fullName evidence="2">Uncharacterized protein</fullName>
    </submittedName>
</protein>
<reference evidence="2 3" key="1">
    <citation type="journal article" date="2009" name="J. Bacteriol.">
        <title>Complete genome sequence of Robiginitalea biformata HTCC2501.</title>
        <authorList>
            <person name="Oh H.M."/>
            <person name="Giovannoni S.J."/>
            <person name="Lee K."/>
            <person name="Ferriera S."/>
            <person name="Johnson J."/>
            <person name="Cho J.C."/>
        </authorList>
    </citation>
    <scope>NUCLEOTIDE SEQUENCE [LARGE SCALE GENOMIC DNA]</scope>
    <source>
        <strain evidence="3">ATCC BAA-864 / HTCC2501 / KCTC 12146</strain>
    </source>
</reference>
<dbReference type="InterPro" id="IPR032710">
    <property type="entry name" value="NTF2-like_dom_sf"/>
</dbReference>
<dbReference type="HOGENOM" id="CLU_1440079_0_0_10"/>
<evidence type="ECO:0000256" key="1">
    <source>
        <dbReference type="SAM" id="SignalP"/>
    </source>
</evidence>
<keyword evidence="1" id="KW-0732">Signal</keyword>
<name>A4CGR3_ROBBH</name>
<dbReference type="KEGG" id="rbi:RB2501_04465"/>
<accession>A4CGR3</accession>
<sequence>MKALNFVLSALAVIALAGCGEQPEPEMSESAEAQPDYQAFEKQVGIIESLFAAHAAEDLERIDGMLADTLQFSPPAYNGGQWVGKEEFLSGIRGYHENFDNIQWHEGIVMPDSTVGAYWSGSVFPEATATIEPDVIRVYGTWHATHTESGKDVGVKFFTLITINEAGKISQISEYFDVNGLAVQIAEE</sequence>
<evidence type="ECO:0000313" key="2">
    <source>
        <dbReference type="EMBL" id="EAR16121.1"/>
    </source>
</evidence>
<dbReference type="EMBL" id="CP001712">
    <property type="protein sequence ID" value="EAR16121.1"/>
    <property type="molecule type" value="Genomic_DNA"/>
</dbReference>
<organism evidence="2 3">
    <name type="scientific">Robiginitalea biformata (strain ATCC BAA-864 / DSM 15991 / KCTC 12146 / HTCC2501)</name>
    <dbReference type="NCBI Taxonomy" id="313596"/>
    <lineage>
        <taxon>Bacteria</taxon>
        <taxon>Pseudomonadati</taxon>
        <taxon>Bacteroidota</taxon>
        <taxon>Flavobacteriia</taxon>
        <taxon>Flavobacteriales</taxon>
        <taxon>Flavobacteriaceae</taxon>
        <taxon>Robiginitalea</taxon>
    </lineage>
</organism>
<dbReference type="Proteomes" id="UP000009049">
    <property type="component" value="Chromosome"/>
</dbReference>
<feature type="chain" id="PRO_5002667505" evidence="1">
    <location>
        <begin position="18"/>
        <end position="188"/>
    </location>
</feature>